<dbReference type="InterPro" id="IPR003593">
    <property type="entry name" value="AAA+_ATPase"/>
</dbReference>
<comment type="similarity">
    <text evidence="1">Belongs to the ABC transporter superfamily.</text>
</comment>
<evidence type="ECO:0000313" key="6">
    <source>
        <dbReference type="EMBL" id="RHJ87276.1"/>
    </source>
</evidence>
<accession>A0A415E0X4</accession>
<dbReference type="SMART" id="SM00382">
    <property type="entry name" value="AAA"/>
    <property type="match status" value="1"/>
</dbReference>
<keyword evidence="2" id="KW-0813">Transport</keyword>
<dbReference type="Proteomes" id="UP000284841">
    <property type="component" value="Unassembled WGS sequence"/>
</dbReference>
<evidence type="ECO:0000256" key="4">
    <source>
        <dbReference type="ARBA" id="ARBA00022840"/>
    </source>
</evidence>
<dbReference type="OrthoDB" id="9775135at2"/>
<dbReference type="PROSITE" id="PS50893">
    <property type="entry name" value="ABC_TRANSPORTER_2"/>
    <property type="match status" value="1"/>
</dbReference>
<dbReference type="PROSITE" id="PS00211">
    <property type="entry name" value="ABC_TRANSPORTER_1"/>
    <property type="match status" value="1"/>
</dbReference>
<dbReference type="InterPro" id="IPR027417">
    <property type="entry name" value="P-loop_NTPase"/>
</dbReference>
<gene>
    <name evidence="6" type="ORF">DW099_11280</name>
</gene>
<reference evidence="6 7" key="1">
    <citation type="submission" date="2018-08" db="EMBL/GenBank/DDBJ databases">
        <title>A genome reference for cultivated species of the human gut microbiota.</title>
        <authorList>
            <person name="Zou Y."/>
            <person name="Xue W."/>
            <person name="Luo G."/>
        </authorList>
    </citation>
    <scope>NUCLEOTIDE SEQUENCE [LARGE SCALE GENOMIC DNA]</scope>
    <source>
        <strain evidence="6 7">AM07-24</strain>
    </source>
</reference>
<dbReference type="InterPro" id="IPR017871">
    <property type="entry name" value="ABC_transporter-like_CS"/>
</dbReference>
<dbReference type="PANTHER" id="PTHR43335">
    <property type="entry name" value="ABC TRANSPORTER, ATP-BINDING PROTEIN"/>
    <property type="match status" value="1"/>
</dbReference>
<dbReference type="EMBL" id="QRMS01000003">
    <property type="protein sequence ID" value="RHJ87276.1"/>
    <property type="molecule type" value="Genomic_DNA"/>
</dbReference>
<organism evidence="6 7">
    <name type="scientific">Emergencia timonensis</name>
    <dbReference type="NCBI Taxonomy" id="1776384"/>
    <lineage>
        <taxon>Bacteria</taxon>
        <taxon>Bacillati</taxon>
        <taxon>Bacillota</taxon>
        <taxon>Clostridia</taxon>
        <taxon>Peptostreptococcales</taxon>
        <taxon>Anaerovoracaceae</taxon>
        <taxon>Emergencia</taxon>
    </lineage>
</organism>
<evidence type="ECO:0000256" key="1">
    <source>
        <dbReference type="ARBA" id="ARBA00005417"/>
    </source>
</evidence>
<evidence type="ECO:0000259" key="5">
    <source>
        <dbReference type="PROSITE" id="PS50893"/>
    </source>
</evidence>
<evidence type="ECO:0000313" key="7">
    <source>
        <dbReference type="Proteomes" id="UP000284841"/>
    </source>
</evidence>
<dbReference type="PANTHER" id="PTHR43335:SF2">
    <property type="entry name" value="ABC TRANSPORTER, ATP-BINDING PROTEIN"/>
    <property type="match status" value="1"/>
</dbReference>
<dbReference type="CDD" id="cd03264">
    <property type="entry name" value="ABC_drug_resistance_like"/>
    <property type="match status" value="1"/>
</dbReference>
<evidence type="ECO:0000256" key="2">
    <source>
        <dbReference type="ARBA" id="ARBA00022448"/>
    </source>
</evidence>
<dbReference type="SUPFAM" id="SSF52540">
    <property type="entry name" value="P-loop containing nucleoside triphosphate hydrolases"/>
    <property type="match status" value="1"/>
</dbReference>
<sequence length="291" mass="32848">MELYLNHISKVYDTKTAVDDVTLKLGPGIYGLLGANGAGKTTLMRIICDIQQATGGRVEYDHEDITGLGEEYRNVLGYLPQHFGYYPDFTAYKFMLYLASLKGLSKGYAKEKSLQLLEEVGLMEVRNKKIKTFSGGMLQRLGIAQALLNDPLVMVLDEPTVGLDPKERVKFRNMISSLSSDKIVIFSTHIVSDIEYIADQILVMKSGRIMHQGRPEEITKEVEGKVWECRVQGKEVDRYVAEYNVGNLKHEGSDTVLRIVSDEKPMEEAIQVAPTLEDLYLYYFEEAGEEQ</sequence>
<protein>
    <submittedName>
        <fullName evidence="6">ABC transporter ATP-binding protein</fullName>
    </submittedName>
</protein>
<dbReference type="AlphaFoldDB" id="A0A415E0X4"/>
<keyword evidence="4 6" id="KW-0067">ATP-binding</keyword>
<keyword evidence="3" id="KW-0547">Nucleotide-binding</keyword>
<dbReference type="RefSeq" id="WP_067534074.1">
    <property type="nucleotide sequence ID" value="NZ_AP025567.1"/>
</dbReference>
<name>A0A415E0X4_9FIRM</name>
<dbReference type="InterPro" id="IPR003439">
    <property type="entry name" value="ABC_transporter-like_ATP-bd"/>
</dbReference>
<dbReference type="GO" id="GO:0005524">
    <property type="term" value="F:ATP binding"/>
    <property type="evidence" value="ECO:0007669"/>
    <property type="project" value="UniProtKB-KW"/>
</dbReference>
<dbReference type="STRING" id="1776384.GCA_900086585_00746"/>
<dbReference type="Pfam" id="PF00005">
    <property type="entry name" value="ABC_tran"/>
    <property type="match status" value="1"/>
</dbReference>
<comment type="caution">
    <text evidence="6">The sequence shown here is derived from an EMBL/GenBank/DDBJ whole genome shotgun (WGS) entry which is preliminary data.</text>
</comment>
<feature type="domain" description="ABC transporter" evidence="5">
    <location>
        <begin position="3"/>
        <end position="231"/>
    </location>
</feature>
<proteinExistence type="inferred from homology"/>
<evidence type="ECO:0000256" key="3">
    <source>
        <dbReference type="ARBA" id="ARBA00022741"/>
    </source>
</evidence>
<dbReference type="GeneID" id="83003145"/>
<keyword evidence="7" id="KW-1185">Reference proteome</keyword>
<dbReference type="Gene3D" id="3.40.50.300">
    <property type="entry name" value="P-loop containing nucleotide triphosphate hydrolases"/>
    <property type="match status" value="1"/>
</dbReference>
<dbReference type="GO" id="GO:0016887">
    <property type="term" value="F:ATP hydrolysis activity"/>
    <property type="evidence" value="ECO:0007669"/>
    <property type="project" value="InterPro"/>
</dbReference>